<feature type="transmembrane region" description="Helical" evidence="1">
    <location>
        <begin position="21"/>
        <end position="47"/>
    </location>
</feature>
<dbReference type="AlphaFoldDB" id="A0A0V1DMB0"/>
<gene>
    <name evidence="2" type="ORF">T4A_8380</name>
</gene>
<sequence length="59" mass="6649">MQFIHKDMINRALRTVFCLRLILGSACVICNTVVTALQLSVLLPIVAVHQKYVCICVIY</sequence>
<organism evidence="2 3">
    <name type="scientific">Trichinella pseudospiralis</name>
    <name type="common">Parasitic roundworm</name>
    <dbReference type="NCBI Taxonomy" id="6337"/>
    <lineage>
        <taxon>Eukaryota</taxon>
        <taxon>Metazoa</taxon>
        <taxon>Ecdysozoa</taxon>
        <taxon>Nematoda</taxon>
        <taxon>Enoplea</taxon>
        <taxon>Dorylaimia</taxon>
        <taxon>Trichinellida</taxon>
        <taxon>Trichinellidae</taxon>
        <taxon>Trichinella</taxon>
    </lineage>
</organism>
<evidence type="ECO:0000256" key="1">
    <source>
        <dbReference type="SAM" id="Phobius"/>
    </source>
</evidence>
<keyword evidence="1" id="KW-1133">Transmembrane helix</keyword>
<protein>
    <submittedName>
        <fullName evidence="2">Uncharacterized protein</fullName>
    </submittedName>
</protein>
<comment type="caution">
    <text evidence="2">The sequence shown here is derived from an EMBL/GenBank/DDBJ whole genome shotgun (WGS) entry which is preliminary data.</text>
</comment>
<keyword evidence="1" id="KW-0472">Membrane</keyword>
<evidence type="ECO:0000313" key="2">
    <source>
        <dbReference type="EMBL" id="KRY62777.1"/>
    </source>
</evidence>
<proteinExistence type="predicted"/>
<evidence type="ECO:0000313" key="3">
    <source>
        <dbReference type="Proteomes" id="UP000054632"/>
    </source>
</evidence>
<keyword evidence="1" id="KW-0812">Transmembrane</keyword>
<reference evidence="2 3" key="1">
    <citation type="submission" date="2015-01" db="EMBL/GenBank/DDBJ databases">
        <title>Evolution of Trichinella species and genotypes.</title>
        <authorList>
            <person name="Korhonen P.K."/>
            <person name="Edoardo P."/>
            <person name="Giuseppe L.R."/>
            <person name="Gasser R.B."/>
        </authorList>
    </citation>
    <scope>NUCLEOTIDE SEQUENCE [LARGE SCALE GENOMIC DNA]</scope>
    <source>
        <strain evidence="2">ISS13</strain>
    </source>
</reference>
<name>A0A0V1DMB0_TRIPS</name>
<dbReference type="EMBL" id="JYDR01001882">
    <property type="protein sequence ID" value="KRY62777.1"/>
    <property type="molecule type" value="Genomic_DNA"/>
</dbReference>
<dbReference type="Proteomes" id="UP000054632">
    <property type="component" value="Unassembled WGS sequence"/>
</dbReference>
<accession>A0A0V1DMB0</accession>